<dbReference type="PANTHER" id="PTHR12613:SF0">
    <property type="entry name" value="ERO1-LIKE PROTEIN"/>
    <property type="match status" value="1"/>
</dbReference>
<dbReference type="InParanoid" id="F2U0E2"/>
<keyword evidence="15" id="KW-0676">Redox-active center</keyword>
<proteinExistence type="inferred from homology"/>
<evidence type="ECO:0000256" key="14">
    <source>
        <dbReference type="ARBA" id="ARBA00023180"/>
    </source>
</evidence>
<dbReference type="GO" id="GO:0034975">
    <property type="term" value="P:protein folding in endoplasmic reticulum"/>
    <property type="evidence" value="ECO:0007669"/>
    <property type="project" value="InterPro"/>
</dbReference>
<feature type="compositionally biased region" description="Basic and acidic residues" evidence="16">
    <location>
        <begin position="123"/>
        <end position="133"/>
    </location>
</feature>
<dbReference type="Proteomes" id="UP000007799">
    <property type="component" value="Unassembled WGS sequence"/>
</dbReference>
<evidence type="ECO:0000256" key="15">
    <source>
        <dbReference type="ARBA" id="ARBA00023284"/>
    </source>
</evidence>
<feature type="compositionally biased region" description="Low complexity" evidence="16">
    <location>
        <begin position="39"/>
        <end position="48"/>
    </location>
</feature>
<gene>
    <name evidence="18" type="ORF">PTSG_01457</name>
</gene>
<dbReference type="KEGG" id="sre:PTSG_01457"/>
<comment type="subcellular location">
    <subcellularLocation>
        <location evidence="2">Endoplasmic reticulum membrane</location>
        <topology evidence="2">Peripheral membrane protein</topology>
        <orientation evidence="2">Lumenal side</orientation>
    </subcellularLocation>
</comment>
<keyword evidence="10" id="KW-0249">Electron transport</keyword>
<keyword evidence="17" id="KW-0812">Transmembrane</keyword>
<feature type="compositionally biased region" description="Low complexity" evidence="16">
    <location>
        <begin position="89"/>
        <end position="111"/>
    </location>
</feature>
<dbReference type="AlphaFoldDB" id="F2U0E2"/>
<dbReference type="SUPFAM" id="SSF110019">
    <property type="entry name" value="ERO1-like"/>
    <property type="match status" value="1"/>
</dbReference>
<evidence type="ECO:0000256" key="1">
    <source>
        <dbReference type="ARBA" id="ARBA00001974"/>
    </source>
</evidence>
<evidence type="ECO:0000256" key="16">
    <source>
        <dbReference type="SAM" id="MobiDB-lite"/>
    </source>
</evidence>
<evidence type="ECO:0000256" key="9">
    <source>
        <dbReference type="ARBA" id="ARBA00022827"/>
    </source>
</evidence>
<dbReference type="GO" id="GO:0005789">
    <property type="term" value="C:endoplasmic reticulum membrane"/>
    <property type="evidence" value="ECO:0007669"/>
    <property type="project" value="UniProtKB-SubCell"/>
</dbReference>
<dbReference type="EMBL" id="GL832958">
    <property type="protein sequence ID" value="EGD80870.1"/>
    <property type="molecule type" value="Genomic_DNA"/>
</dbReference>
<keyword evidence="7" id="KW-0732">Signal</keyword>
<name>F2U0E2_SALR5</name>
<sequence>MATTMRRKKDVPAQTQTQTQPQPQQGADKVAGAGARTPNRASSSGSGNGRAVCMIALVLVTTVIGAAVVFSSESTGASVATWLRPFSTSSLLPHPPHSQQQQQQQQRQQQRQHVHTTLGEAEQQQRQRKEDQQPRQQQQQQEEEEEPAQAQAQETKGRTKSPTATSDTCDFTFTDECEVCGAVDDCLCTVEAVNAFNTEHFFPKLRALVARPFFKFFYVNLHGPCTVWGDDDSLCTSPNCAVQACEDTTPFTSFETEPAVVSYANYSCLDLNAINDTVTARQLSVLQGEQRRDMLDRSNFCVADELVYPQEEMQWVNLLDNPERFTGYSGPAARRIWDTVYSSNCFQAQSNHDNFFHDLVGGPGMNVDMDMDMNVDMDMDMDIEAGAGVDTSAGASGSGNSRYDVDMDSLCLEERFFYRLLSGVHASISVHLSYKWLDQQTGEFRPNITEFRRRFSDSTTGGQGTRWLKNLYFTYLTVLKAIVKAENLWRSYPFPSGDAADDATTKAAVLELVDQAKLYCDMAVDEEVLFQTPDRKDVLEEMREHLRQITEIMNCVGCHKCRLWGKLQTRGLATAVRLLLGNKISSDQVAFELGRNDIVALFNLWERLASSITYMHEFQAFRPTQEDNSHTST</sequence>
<evidence type="ECO:0000256" key="11">
    <source>
        <dbReference type="ARBA" id="ARBA00023002"/>
    </source>
</evidence>
<dbReference type="OMA" id="CYKDRLH"/>
<dbReference type="GO" id="GO:0016972">
    <property type="term" value="F:thiol oxidase activity"/>
    <property type="evidence" value="ECO:0007669"/>
    <property type="project" value="InterPro"/>
</dbReference>
<keyword evidence="9" id="KW-0274">FAD</keyword>
<evidence type="ECO:0000256" key="7">
    <source>
        <dbReference type="ARBA" id="ARBA00022729"/>
    </source>
</evidence>
<comment type="similarity">
    <text evidence="3">Belongs to the EROs family.</text>
</comment>
<dbReference type="Pfam" id="PF04137">
    <property type="entry name" value="ERO1"/>
    <property type="match status" value="1"/>
</dbReference>
<dbReference type="GO" id="GO:0015035">
    <property type="term" value="F:protein-disulfide reductase activity"/>
    <property type="evidence" value="ECO:0007669"/>
    <property type="project" value="InterPro"/>
</dbReference>
<dbReference type="eggNOG" id="KOG2608">
    <property type="taxonomic scope" value="Eukaryota"/>
</dbReference>
<dbReference type="GeneID" id="16078028"/>
<keyword evidence="17" id="KW-1133">Transmembrane helix</keyword>
<evidence type="ECO:0000256" key="13">
    <source>
        <dbReference type="ARBA" id="ARBA00023157"/>
    </source>
</evidence>
<dbReference type="InterPro" id="IPR007266">
    <property type="entry name" value="Ero1"/>
</dbReference>
<reference evidence="18" key="1">
    <citation type="submission" date="2009-08" db="EMBL/GenBank/DDBJ databases">
        <title>Annotation of Salpingoeca rosetta.</title>
        <authorList>
            <consortium name="The Broad Institute Genome Sequencing Platform"/>
            <person name="Russ C."/>
            <person name="Cuomo C."/>
            <person name="Burger G."/>
            <person name="Gray M.W."/>
            <person name="Holland P.W.H."/>
            <person name="King N."/>
            <person name="Lang F.B.F."/>
            <person name="Roger A.J."/>
            <person name="Ruiz-Trillo I."/>
            <person name="Young S.K."/>
            <person name="Zeng Q."/>
            <person name="Gargeya S."/>
            <person name="Alvarado L."/>
            <person name="Berlin A."/>
            <person name="Chapman S.B."/>
            <person name="Chen Z."/>
            <person name="Freedman E."/>
            <person name="Gellesch M."/>
            <person name="Goldberg J."/>
            <person name="Griggs A."/>
            <person name="Gujja S."/>
            <person name="Heilman E."/>
            <person name="Heiman D."/>
            <person name="Howarth C."/>
            <person name="Mehta T."/>
            <person name="Neiman D."/>
            <person name="Pearson M."/>
            <person name="Roberts A."/>
            <person name="Saif S."/>
            <person name="Shea T."/>
            <person name="Shenoy N."/>
            <person name="Sisk P."/>
            <person name="Stolte C."/>
            <person name="Sykes S."/>
            <person name="White J."/>
            <person name="Yandava C."/>
            <person name="Haas B."/>
            <person name="Nusbaum C."/>
            <person name="Birren B."/>
        </authorList>
    </citation>
    <scope>NUCLEOTIDE SEQUENCE [LARGE SCALE GENOMIC DNA]</scope>
    <source>
        <strain evidence="18">ATCC 50818</strain>
    </source>
</reference>
<evidence type="ECO:0000256" key="10">
    <source>
        <dbReference type="ARBA" id="ARBA00022982"/>
    </source>
</evidence>
<dbReference type="FunCoup" id="F2U0E2">
    <property type="interactions" value="1529"/>
</dbReference>
<keyword evidence="19" id="KW-1185">Reference proteome</keyword>
<dbReference type="RefSeq" id="XP_004997431.1">
    <property type="nucleotide sequence ID" value="XM_004997374.1"/>
</dbReference>
<keyword evidence="14" id="KW-0325">Glycoprotein</keyword>
<feature type="transmembrane region" description="Helical" evidence="17">
    <location>
        <begin position="51"/>
        <end position="70"/>
    </location>
</feature>
<keyword evidence="6" id="KW-0285">Flavoprotein</keyword>
<protein>
    <submittedName>
        <fullName evidence="18">Oxidoreductase ERO1</fullName>
    </submittedName>
</protein>
<evidence type="ECO:0000256" key="5">
    <source>
        <dbReference type="ARBA" id="ARBA00022448"/>
    </source>
</evidence>
<feature type="region of interest" description="Disordered" evidence="16">
    <location>
        <begin position="88"/>
        <end position="165"/>
    </location>
</feature>
<evidence type="ECO:0000256" key="17">
    <source>
        <dbReference type="SAM" id="Phobius"/>
    </source>
</evidence>
<comment type="subunit">
    <text evidence="4">May function both as a monomer and a homodimer.</text>
</comment>
<accession>F2U0E2</accession>
<keyword evidence="8" id="KW-0256">Endoplasmic reticulum</keyword>
<organism evidence="19">
    <name type="scientific">Salpingoeca rosetta (strain ATCC 50818 / BSB-021)</name>
    <dbReference type="NCBI Taxonomy" id="946362"/>
    <lineage>
        <taxon>Eukaryota</taxon>
        <taxon>Choanoflagellata</taxon>
        <taxon>Craspedida</taxon>
        <taxon>Salpingoecidae</taxon>
        <taxon>Salpingoeca</taxon>
    </lineage>
</organism>
<evidence type="ECO:0000313" key="18">
    <source>
        <dbReference type="EMBL" id="EGD80870.1"/>
    </source>
</evidence>
<evidence type="ECO:0000256" key="4">
    <source>
        <dbReference type="ARBA" id="ARBA00011802"/>
    </source>
</evidence>
<dbReference type="OrthoDB" id="269384at2759"/>
<evidence type="ECO:0000256" key="2">
    <source>
        <dbReference type="ARBA" id="ARBA00004367"/>
    </source>
</evidence>
<keyword evidence="12 17" id="KW-0472">Membrane</keyword>
<feature type="compositionally biased region" description="Low complexity" evidence="16">
    <location>
        <begin position="14"/>
        <end position="25"/>
    </location>
</feature>
<evidence type="ECO:0000313" key="19">
    <source>
        <dbReference type="Proteomes" id="UP000007799"/>
    </source>
</evidence>
<dbReference type="GO" id="GO:0071949">
    <property type="term" value="F:FAD binding"/>
    <property type="evidence" value="ECO:0007669"/>
    <property type="project" value="InterPro"/>
</dbReference>
<dbReference type="InterPro" id="IPR037192">
    <property type="entry name" value="ERO1-like_sf"/>
</dbReference>
<evidence type="ECO:0000256" key="6">
    <source>
        <dbReference type="ARBA" id="ARBA00022630"/>
    </source>
</evidence>
<evidence type="ECO:0000256" key="3">
    <source>
        <dbReference type="ARBA" id="ARBA00008277"/>
    </source>
</evidence>
<keyword evidence="11" id="KW-0560">Oxidoreductase</keyword>
<dbReference type="PANTHER" id="PTHR12613">
    <property type="entry name" value="ERO1-RELATED"/>
    <property type="match status" value="1"/>
</dbReference>
<evidence type="ECO:0000256" key="12">
    <source>
        <dbReference type="ARBA" id="ARBA00023136"/>
    </source>
</evidence>
<evidence type="ECO:0000256" key="8">
    <source>
        <dbReference type="ARBA" id="ARBA00022824"/>
    </source>
</evidence>
<comment type="cofactor">
    <cofactor evidence="1">
        <name>FAD</name>
        <dbReference type="ChEBI" id="CHEBI:57692"/>
    </cofactor>
</comment>
<keyword evidence="13" id="KW-1015">Disulfide bond</keyword>
<dbReference type="STRING" id="946362.F2U0E2"/>
<keyword evidence="5" id="KW-0813">Transport</keyword>
<feature type="region of interest" description="Disordered" evidence="16">
    <location>
        <begin position="1"/>
        <end position="48"/>
    </location>
</feature>